<dbReference type="InterPro" id="IPR018108">
    <property type="entry name" value="MCP_transmembrane"/>
</dbReference>
<comment type="similarity">
    <text evidence="7">Belongs to the mitochondrial carrier (TC 2.A.29) family.</text>
</comment>
<evidence type="ECO:0000256" key="3">
    <source>
        <dbReference type="ARBA" id="ARBA00022692"/>
    </source>
</evidence>
<evidence type="ECO:0000256" key="1">
    <source>
        <dbReference type="ARBA" id="ARBA00004141"/>
    </source>
</evidence>
<evidence type="ECO:0000256" key="2">
    <source>
        <dbReference type="ARBA" id="ARBA00022448"/>
    </source>
</evidence>
<feature type="repeat" description="Solcar" evidence="6">
    <location>
        <begin position="283"/>
        <end position="368"/>
    </location>
</feature>
<evidence type="ECO:0008006" key="10">
    <source>
        <dbReference type="Google" id="ProtNLM"/>
    </source>
</evidence>
<protein>
    <recommendedName>
        <fullName evidence="10">Mitochondrial carrier protein</fullName>
    </recommendedName>
</protein>
<dbReference type="SUPFAM" id="SSF103506">
    <property type="entry name" value="Mitochondrial carrier"/>
    <property type="match status" value="1"/>
</dbReference>
<organism evidence="8 9">
    <name type="scientific">Cymbomonas tetramitiformis</name>
    <dbReference type="NCBI Taxonomy" id="36881"/>
    <lineage>
        <taxon>Eukaryota</taxon>
        <taxon>Viridiplantae</taxon>
        <taxon>Chlorophyta</taxon>
        <taxon>Pyramimonadophyceae</taxon>
        <taxon>Pyramimonadales</taxon>
        <taxon>Pyramimonadaceae</taxon>
        <taxon>Cymbomonas</taxon>
    </lineage>
</organism>
<gene>
    <name evidence="8" type="ORF">CYMTET_29634</name>
</gene>
<feature type="repeat" description="Solcar" evidence="6">
    <location>
        <begin position="197"/>
        <end position="280"/>
    </location>
</feature>
<keyword evidence="3 6" id="KW-0812">Transmembrane</keyword>
<dbReference type="PRINTS" id="PR00926">
    <property type="entry name" value="MITOCARRIER"/>
</dbReference>
<name>A0AAE0FKD0_9CHLO</name>
<dbReference type="AlphaFoldDB" id="A0AAE0FKD0"/>
<dbReference type="InterPro" id="IPR002067">
    <property type="entry name" value="MCP"/>
</dbReference>
<dbReference type="InterPro" id="IPR023395">
    <property type="entry name" value="MCP_dom_sf"/>
</dbReference>
<keyword evidence="9" id="KW-1185">Reference proteome</keyword>
<keyword evidence="5 6" id="KW-0472">Membrane</keyword>
<sequence>MYAATFAHEVVRHQQPFPKKKRFEVLHLCSLSCPTSPLITVAKMGASKPAVESKTEVIKPSMAQLMAKPSAFIGSFPEEGLVFAAGATAGAFAKTCTAPLDRIKILAQVGNGKVKMTGPVAQAAREKGSIAAFGAIFKHEGIVGFWKGNLAQVIRAIPYDALRLGSYDLAKNTLMARKVKKAKKDNGGKEPTEKIVLSVPERLAAGAFAGSLSTLLTFPLDTVRTRLAVDPAMKGIVQVLTTMYQKEGFGSFYRGINASILGIAPYIAINYCAYDMLKSEGSPIAGNAPLAALIATLSATAFTYPLDTIRRVQMIDKTGQAGWTGKVAAEIVAERGIGGLYGGIVPNIAKNSPTNTARLVAYDINKKLIKQAKQDYKDMCTVKTA</sequence>
<accession>A0AAE0FKD0</accession>
<evidence type="ECO:0000313" key="8">
    <source>
        <dbReference type="EMBL" id="KAK3261457.1"/>
    </source>
</evidence>
<reference evidence="8 9" key="1">
    <citation type="journal article" date="2015" name="Genome Biol. Evol.">
        <title>Comparative Genomics of a Bacterivorous Green Alga Reveals Evolutionary Causalities and Consequences of Phago-Mixotrophic Mode of Nutrition.</title>
        <authorList>
            <person name="Burns J.A."/>
            <person name="Paasch A."/>
            <person name="Narechania A."/>
            <person name="Kim E."/>
        </authorList>
    </citation>
    <scope>NUCLEOTIDE SEQUENCE [LARGE SCALE GENOMIC DNA]</scope>
    <source>
        <strain evidence="8 9">PLY_AMNH</strain>
    </source>
</reference>
<feature type="repeat" description="Solcar" evidence="6">
    <location>
        <begin position="77"/>
        <end position="173"/>
    </location>
</feature>
<dbReference type="GO" id="GO:0016020">
    <property type="term" value="C:membrane"/>
    <property type="evidence" value="ECO:0007669"/>
    <property type="project" value="UniProtKB-SubCell"/>
</dbReference>
<dbReference type="GO" id="GO:0055085">
    <property type="term" value="P:transmembrane transport"/>
    <property type="evidence" value="ECO:0007669"/>
    <property type="project" value="InterPro"/>
</dbReference>
<dbReference type="Pfam" id="PF00153">
    <property type="entry name" value="Mito_carr"/>
    <property type="match status" value="3"/>
</dbReference>
<evidence type="ECO:0000313" key="9">
    <source>
        <dbReference type="Proteomes" id="UP001190700"/>
    </source>
</evidence>
<dbReference type="EMBL" id="LGRX02016882">
    <property type="protein sequence ID" value="KAK3261457.1"/>
    <property type="molecule type" value="Genomic_DNA"/>
</dbReference>
<evidence type="ECO:0000256" key="7">
    <source>
        <dbReference type="RuleBase" id="RU000488"/>
    </source>
</evidence>
<evidence type="ECO:0000256" key="4">
    <source>
        <dbReference type="ARBA" id="ARBA00022737"/>
    </source>
</evidence>
<evidence type="ECO:0000256" key="5">
    <source>
        <dbReference type="ARBA" id="ARBA00023136"/>
    </source>
</evidence>
<comment type="subcellular location">
    <subcellularLocation>
        <location evidence="1">Membrane</location>
        <topology evidence="1">Multi-pass membrane protein</topology>
    </subcellularLocation>
</comment>
<comment type="caution">
    <text evidence="8">The sequence shown here is derived from an EMBL/GenBank/DDBJ whole genome shotgun (WGS) entry which is preliminary data.</text>
</comment>
<dbReference type="PROSITE" id="PS50920">
    <property type="entry name" value="SOLCAR"/>
    <property type="match status" value="3"/>
</dbReference>
<dbReference type="Gene3D" id="1.50.40.10">
    <property type="entry name" value="Mitochondrial carrier domain"/>
    <property type="match status" value="1"/>
</dbReference>
<dbReference type="PANTHER" id="PTHR24089">
    <property type="entry name" value="SOLUTE CARRIER FAMILY 25"/>
    <property type="match status" value="1"/>
</dbReference>
<keyword evidence="4" id="KW-0677">Repeat</keyword>
<evidence type="ECO:0000256" key="6">
    <source>
        <dbReference type="PROSITE-ProRule" id="PRU00282"/>
    </source>
</evidence>
<keyword evidence="2 7" id="KW-0813">Transport</keyword>
<dbReference type="Proteomes" id="UP001190700">
    <property type="component" value="Unassembled WGS sequence"/>
</dbReference>
<proteinExistence type="inferred from homology"/>